<sequence>MQRDVIKWVQSLDLSAPIQNPKRDLATGHLAAEIVARYSGTKYLDLHRLPNGAAAATKRDVWSQVYRALQQLSCTTVTQPLIDAVLQREPNAALTVLEYLYEHFTGQMLSMRGLDAVGTTEDAYVQPGNATRTARLLKVTCRNPNSFSIGAKGESSNAKALLFDPLLSTSPLARANRGCSPTNVIYSAHDTAADGFDTETAAGNDSTRALQHRLALIDNSELAGGANALQAYPHYARPTASTLVHTASGSRKDVVLDRPKYTADEALQRQQNTRIVQQHTVVQRLQGETHGEALASPLRTQADTAAWATDASLSPPSPLHNEAALYAGKSATATESLTALYRGRFYRQPDAPTTTRTPKASTLSRKAKNDKREEAGARRQRGAVAASSADHITILEDTVDHNGAAAPGNPLSTPEYLGSVSGGGGTDGPRVVPKLPVRVYSDSLQTALARRCSQANLQERATALSREHFAKHNYAIRPALSDILADVLAAHKQLQRLFDCCVEDGNSEVLDNVLGHLLAHRDEFPPACIQACWQALGQHVDGLVALLQRNPDEYGYLMESLTFAFSREAAQVPLLHISQTVIVSGDVDNAEQEKIAATTDASLLGLFLSPTRRSTAISSGGGVGVGCAAAAAASTARCRSPLRETASAAEGDLVSPRQRQSLSEALLTATHRAASVATGSFHVPPVAPLSSSRQMAIIDTRDGLSVACAFSFLYRLARQLDVRTATYVLERYVLRSAKPFLLRHGTVAVREAVARIVSATFVPAPPKDAATAEVVDSGAAAIAAAESEEAFAQFLTGTLAHTLLVSSPTAWNGNCGTASTSSGDIHQNSPAKCDVHGTHPLQLRVQRTYWLIVLHAVADYPYATDNGRAAHSDANGPLATCVRKGAMSCLLCTDADLLTIGVGLTVEYSERWLPRDMAPRGLTFDNAVTHARDLFSHVLPPLGSAGNQLSAPWWDTQTTNTWECRLMVLRLCNALLAHPLFAAAGEPSKASTEGSSDDDSAVPRSWRTIVDTAAAKCLWTFANTPSWQLQLALGVTAKSVDQTLTPALTNTWRQLLLGIPAASLLTQLLPYDEAPVRLRILRPLQLAEGIKYEAENDGRKGPQSSARQQLTLISSTKNNRAVPLQSATSALAGKPESWTLAPAMDNGDNSRDLGTRATAESALHLVWGRVLSAYAVLPFNQTWNAQGVVDAVLPPLPVSGGTAPTSSPPAALATAPALPLLVMAAALLSPPTTVTKTAPAAVSMDSPLGLSTSFADDVPVDIDEPNGAFWLEALRRAWPLFQACGASQVSMKQRAPRNVTEETSPQSGDDEEMAALSTGSTTVGSAGLGVHLDDLRTVVLSLFLRFADDAAVASAMAAAAGNGAELCGCAIRWAEELCSDAPTAVEQPQ</sequence>
<dbReference type="GeneID" id="22574107"/>
<dbReference type="VEuPathDB" id="TriTrypDB:LPAL13_190013800"/>
<evidence type="ECO:0000259" key="2">
    <source>
        <dbReference type="PROSITE" id="PS50021"/>
    </source>
</evidence>
<dbReference type="VEuPathDB" id="TriTrypDB:LPAL13_190013700"/>
<dbReference type="FunFam" id="1.10.418.10:FF:000144">
    <property type="entry name" value="Uncharacterized protein"/>
    <property type="match status" value="1"/>
</dbReference>
<feature type="region of interest" description="Disordered" evidence="1">
    <location>
        <begin position="1291"/>
        <end position="1320"/>
    </location>
</feature>
<dbReference type="KEGG" id="lpan:LPMP_190530"/>
<evidence type="ECO:0000313" key="3">
    <source>
        <dbReference type="EMBL" id="AIN97395.1"/>
    </source>
</evidence>
<evidence type="ECO:0000256" key="1">
    <source>
        <dbReference type="SAM" id="MobiDB-lite"/>
    </source>
</evidence>
<reference evidence="3 4" key="1">
    <citation type="journal article" date="2015" name="Sci. Rep.">
        <title>The genome of Leishmania panamensis: insights into genomics of the L. (Viannia) subgenus.</title>
        <authorList>
            <person name="Llanes A."/>
            <person name="Restrepo C.M."/>
            <person name="Vecchio G.D."/>
            <person name="Anguizola F.J."/>
            <person name="Lleonart R."/>
        </authorList>
    </citation>
    <scope>NUCLEOTIDE SEQUENCE [LARGE SCALE GENOMIC DNA]</scope>
    <source>
        <strain evidence="3 4">MHOM/PA/94/PSC-1</strain>
    </source>
</reference>
<dbReference type="InterPro" id="IPR010441">
    <property type="entry name" value="CH_2"/>
</dbReference>
<feature type="domain" description="Calponin-homology (CH)" evidence="2">
    <location>
        <begin position="1"/>
        <end position="105"/>
    </location>
</feature>
<feature type="compositionally biased region" description="Polar residues" evidence="1">
    <location>
        <begin position="351"/>
        <end position="364"/>
    </location>
</feature>
<protein>
    <recommendedName>
        <fullName evidence="2">Calponin-homology (CH) domain-containing protein</fullName>
    </recommendedName>
</protein>
<evidence type="ECO:0000313" key="4">
    <source>
        <dbReference type="Proteomes" id="UP000063063"/>
    </source>
</evidence>
<dbReference type="PANTHER" id="PTHR12509">
    <property type="entry name" value="SPERMATOGENESIS-ASSOCIATED 4-RELATED"/>
    <property type="match status" value="1"/>
</dbReference>
<dbReference type="eggNOG" id="ENOG502S4X6">
    <property type="taxonomic scope" value="Eukaryota"/>
</dbReference>
<name>A0A088RNH5_LEIPA</name>
<dbReference type="RefSeq" id="XP_010698048.1">
    <property type="nucleotide sequence ID" value="XM_010699746.1"/>
</dbReference>
<organism evidence="3 4">
    <name type="scientific">Leishmania panamensis</name>
    <dbReference type="NCBI Taxonomy" id="5679"/>
    <lineage>
        <taxon>Eukaryota</taxon>
        <taxon>Discoba</taxon>
        <taxon>Euglenozoa</taxon>
        <taxon>Kinetoplastea</taxon>
        <taxon>Metakinetoplastina</taxon>
        <taxon>Trypanosomatida</taxon>
        <taxon>Trypanosomatidae</taxon>
        <taxon>Leishmaniinae</taxon>
        <taxon>Leishmania</taxon>
        <taxon>Leishmania guyanensis species complex</taxon>
    </lineage>
</organism>
<dbReference type="InterPro" id="IPR036872">
    <property type="entry name" value="CH_dom_sf"/>
</dbReference>
<gene>
    <name evidence="3" type="ORF">LPMP_190530</name>
</gene>
<dbReference type="InterPro" id="IPR001715">
    <property type="entry name" value="CH_dom"/>
</dbReference>
<dbReference type="GO" id="GO:0008017">
    <property type="term" value="F:microtubule binding"/>
    <property type="evidence" value="ECO:0007669"/>
    <property type="project" value="TreeGrafter"/>
</dbReference>
<dbReference type="PANTHER" id="PTHR12509:SF8">
    <property type="entry name" value="SPERMATOGENESIS-ASSOCIATED PROTEIN 4"/>
    <property type="match status" value="1"/>
</dbReference>
<keyword evidence="4" id="KW-1185">Reference proteome</keyword>
<dbReference type="Pfam" id="PF06294">
    <property type="entry name" value="CH_2"/>
    <property type="match status" value="1"/>
</dbReference>
<accession>A0A088RNH5</accession>
<dbReference type="Proteomes" id="UP000063063">
    <property type="component" value="Chromosome 19"/>
</dbReference>
<proteinExistence type="predicted"/>
<dbReference type="GO" id="GO:0005930">
    <property type="term" value="C:axoneme"/>
    <property type="evidence" value="ECO:0007669"/>
    <property type="project" value="TreeGrafter"/>
</dbReference>
<dbReference type="OrthoDB" id="62528at2759"/>
<feature type="region of interest" description="Disordered" evidence="1">
    <location>
        <begin position="346"/>
        <end position="389"/>
    </location>
</feature>
<dbReference type="PROSITE" id="PS50021">
    <property type="entry name" value="CH"/>
    <property type="match status" value="1"/>
</dbReference>
<dbReference type="EMBL" id="CP009388">
    <property type="protein sequence ID" value="AIN97395.1"/>
    <property type="molecule type" value="Genomic_DNA"/>
</dbReference>
<dbReference type="Gene3D" id="1.10.418.10">
    <property type="entry name" value="Calponin-like domain"/>
    <property type="match status" value="1"/>
</dbReference>
<dbReference type="InterPro" id="IPR052111">
    <property type="entry name" value="Spermatogenesis_Ciliary_MAP"/>
</dbReference>
<dbReference type="VEuPathDB" id="TriTrypDB:LPMP_190530"/>
<dbReference type="GO" id="GO:0051493">
    <property type="term" value="P:regulation of cytoskeleton organization"/>
    <property type="evidence" value="ECO:0007669"/>
    <property type="project" value="TreeGrafter"/>
</dbReference>